<accession>A0A5B9QAQ4</accession>
<dbReference type="RefSeq" id="WP_148072667.1">
    <property type="nucleotide sequence ID" value="NZ_CP042913.1"/>
</dbReference>
<evidence type="ECO:0000313" key="1">
    <source>
        <dbReference type="EMBL" id="QEG33966.1"/>
    </source>
</evidence>
<name>A0A5B9QAQ4_9BACT</name>
<organism evidence="1 2">
    <name type="scientific">Bythopirellula goksoeyrii</name>
    <dbReference type="NCBI Taxonomy" id="1400387"/>
    <lineage>
        <taxon>Bacteria</taxon>
        <taxon>Pseudomonadati</taxon>
        <taxon>Planctomycetota</taxon>
        <taxon>Planctomycetia</taxon>
        <taxon>Pirellulales</taxon>
        <taxon>Lacipirellulaceae</taxon>
        <taxon>Bythopirellula</taxon>
    </lineage>
</organism>
<gene>
    <name evidence="1" type="ORF">Pr1d_12370</name>
</gene>
<dbReference type="EMBL" id="CP042913">
    <property type="protein sequence ID" value="QEG33966.1"/>
    <property type="molecule type" value="Genomic_DNA"/>
</dbReference>
<evidence type="ECO:0000313" key="2">
    <source>
        <dbReference type="Proteomes" id="UP000323917"/>
    </source>
</evidence>
<dbReference type="AlphaFoldDB" id="A0A5B9QAQ4"/>
<dbReference type="Proteomes" id="UP000323917">
    <property type="component" value="Chromosome"/>
</dbReference>
<protein>
    <submittedName>
        <fullName evidence="1">Uncharacterized protein</fullName>
    </submittedName>
</protein>
<keyword evidence="2" id="KW-1185">Reference proteome</keyword>
<proteinExistence type="predicted"/>
<reference evidence="1 2" key="1">
    <citation type="submission" date="2019-08" db="EMBL/GenBank/DDBJ databases">
        <title>Deep-cultivation of Planctomycetes and their phenomic and genomic characterization uncovers novel biology.</title>
        <authorList>
            <person name="Wiegand S."/>
            <person name="Jogler M."/>
            <person name="Boedeker C."/>
            <person name="Pinto D."/>
            <person name="Vollmers J."/>
            <person name="Rivas-Marin E."/>
            <person name="Kohn T."/>
            <person name="Peeters S.H."/>
            <person name="Heuer A."/>
            <person name="Rast P."/>
            <person name="Oberbeckmann S."/>
            <person name="Bunk B."/>
            <person name="Jeske O."/>
            <person name="Meyerdierks A."/>
            <person name="Storesund J.E."/>
            <person name="Kallscheuer N."/>
            <person name="Luecker S."/>
            <person name="Lage O.M."/>
            <person name="Pohl T."/>
            <person name="Merkel B.J."/>
            <person name="Hornburger P."/>
            <person name="Mueller R.-W."/>
            <person name="Bruemmer F."/>
            <person name="Labrenz M."/>
            <person name="Spormann A.M."/>
            <person name="Op den Camp H."/>
            <person name="Overmann J."/>
            <person name="Amann R."/>
            <person name="Jetten M.S.M."/>
            <person name="Mascher T."/>
            <person name="Medema M.H."/>
            <person name="Devos D.P."/>
            <person name="Kaster A.-K."/>
            <person name="Ovreas L."/>
            <person name="Rohde M."/>
            <person name="Galperin M.Y."/>
            <person name="Jogler C."/>
        </authorList>
    </citation>
    <scope>NUCLEOTIDE SEQUENCE [LARGE SCALE GENOMIC DNA]</scope>
    <source>
        <strain evidence="1 2">Pr1d</strain>
    </source>
</reference>
<sequence length="345" mass="38119">MKQSHAPLRKIERVSLFLTALVCWSPELAVCQEEDRPVTSPAPELRGQMVLSVSAELIDELFARDIDKHTSVNRCVLGTRASGSAHTLGRADVVLEPDDNGAAFRVVLKGKSESDTVGRNGPAIIRSRSVTNWEAVKHVKFDGKRFVSPPSTITGNTVITPMGFDSTLPGMRGRIVRRVANRRAGEMRSSAERISQRHTDQELASEVDVAVDACVEKLNQRLHTRPLLTHLLTLLDSKLIEISTNEKSIHFAFEGTDTSLATVCPIDQHLMSEIELWVHMPLLRSPDTNIPKLMNNALSWLQDILPAHLNPAESTNELAVLASLSVVVVEDWVVLRSTPERVASR</sequence>
<dbReference type="KEGG" id="bgok:Pr1d_12370"/>
<dbReference type="OrthoDB" id="245674at2"/>